<feature type="transmembrane region" description="Helical" evidence="7">
    <location>
        <begin position="198"/>
        <end position="216"/>
    </location>
</feature>
<dbReference type="InterPro" id="IPR037185">
    <property type="entry name" value="EmrE-like"/>
</dbReference>
<feature type="domain" description="EamA" evidence="8">
    <location>
        <begin position="33"/>
        <end position="185"/>
    </location>
</feature>
<gene>
    <name evidence="9" type="ORF">GCWU000342_01358</name>
</gene>
<name>C4GBQ5_9FIRM</name>
<feature type="transmembrane region" description="Helical" evidence="7">
    <location>
        <begin position="115"/>
        <end position="132"/>
    </location>
</feature>
<dbReference type="STRING" id="626523.GCWU000342_01358"/>
<feature type="transmembrane region" description="Helical" evidence="7">
    <location>
        <begin position="312"/>
        <end position="331"/>
    </location>
</feature>
<protein>
    <submittedName>
        <fullName evidence="9">Membrane protein</fullName>
    </submittedName>
</protein>
<keyword evidence="6 7" id="KW-0472">Membrane</keyword>
<evidence type="ECO:0000256" key="7">
    <source>
        <dbReference type="SAM" id="Phobius"/>
    </source>
</evidence>
<evidence type="ECO:0000313" key="10">
    <source>
        <dbReference type="Proteomes" id="UP000003494"/>
    </source>
</evidence>
<feature type="transmembrane region" description="Helical" evidence="7">
    <location>
        <begin position="169"/>
        <end position="186"/>
    </location>
</feature>
<evidence type="ECO:0000259" key="8">
    <source>
        <dbReference type="Pfam" id="PF00892"/>
    </source>
</evidence>
<keyword evidence="5 7" id="KW-1133">Transmembrane helix</keyword>
<dbReference type="PANTHER" id="PTHR42920:SF5">
    <property type="entry name" value="EAMA DOMAIN-CONTAINING PROTEIN"/>
    <property type="match status" value="1"/>
</dbReference>
<keyword evidence="10" id="KW-1185">Reference proteome</keyword>
<dbReference type="AlphaFoldDB" id="C4GBQ5"/>
<evidence type="ECO:0000256" key="5">
    <source>
        <dbReference type="ARBA" id="ARBA00022989"/>
    </source>
</evidence>
<reference evidence="9" key="1">
    <citation type="submission" date="2009-04" db="EMBL/GenBank/DDBJ databases">
        <authorList>
            <person name="Weinstock G."/>
            <person name="Sodergren E."/>
            <person name="Clifton S."/>
            <person name="Fulton L."/>
            <person name="Fulton B."/>
            <person name="Courtney L."/>
            <person name="Fronick C."/>
            <person name="Harrison M."/>
            <person name="Strong C."/>
            <person name="Farmer C."/>
            <person name="Delahaunty K."/>
            <person name="Markovic C."/>
            <person name="Hall O."/>
            <person name="Minx P."/>
            <person name="Tomlinson C."/>
            <person name="Mitreva M."/>
            <person name="Nelson J."/>
            <person name="Hou S."/>
            <person name="Wollam A."/>
            <person name="Pepin K.H."/>
            <person name="Johnson M."/>
            <person name="Bhonagiri V."/>
            <person name="Nash W.E."/>
            <person name="Warren W."/>
            <person name="Chinwalla A."/>
            <person name="Mardis E.R."/>
            <person name="Wilson R.K."/>
        </authorList>
    </citation>
    <scope>NUCLEOTIDE SEQUENCE [LARGE SCALE GENOMIC DNA]</scope>
    <source>
        <strain evidence="9">DSM 14600</strain>
    </source>
</reference>
<keyword evidence="3" id="KW-1003">Cell membrane</keyword>
<comment type="similarity">
    <text evidence="2">Belongs to the EamA transporter family.</text>
</comment>
<organism evidence="9 10">
    <name type="scientific">Shuttleworthella satelles DSM 14600</name>
    <dbReference type="NCBI Taxonomy" id="626523"/>
    <lineage>
        <taxon>Bacteria</taxon>
        <taxon>Bacillati</taxon>
        <taxon>Bacillota</taxon>
        <taxon>Clostridia</taxon>
        <taxon>Lachnospirales</taxon>
        <taxon>Lachnospiraceae</taxon>
        <taxon>Shuttleworthella</taxon>
    </lineage>
</organism>
<feature type="transmembrane region" description="Helical" evidence="7">
    <location>
        <begin position="32"/>
        <end position="51"/>
    </location>
</feature>
<dbReference type="GO" id="GO:0005886">
    <property type="term" value="C:plasma membrane"/>
    <property type="evidence" value="ECO:0007669"/>
    <property type="project" value="UniProtKB-SubCell"/>
</dbReference>
<proteinExistence type="inferred from homology"/>
<dbReference type="eggNOG" id="COG0697">
    <property type="taxonomic scope" value="Bacteria"/>
</dbReference>
<evidence type="ECO:0000256" key="1">
    <source>
        <dbReference type="ARBA" id="ARBA00004651"/>
    </source>
</evidence>
<feature type="transmembrane region" description="Helical" evidence="7">
    <location>
        <begin position="57"/>
        <end position="80"/>
    </location>
</feature>
<feature type="transmembrane region" description="Helical" evidence="7">
    <location>
        <begin position="256"/>
        <end position="274"/>
    </location>
</feature>
<evidence type="ECO:0000256" key="2">
    <source>
        <dbReference type="ARBA" id="ARBA00007362"/>
    </source>
</evidence>
<dbReference type="InterPro" id="IPR051258">
    <property type="entry name" value="Diverse_Substrate_Transporter"/>
</dbReference>
<evidence type="ECO:0000256" key="4">
    <source>
        <dbReference type="ARBA" id="ARBA00022692"/>
    </source>
</evidence>
<evidence type="ECO:0000256" key="6">
    <source>
        <dbReference type="ARBA" id="ARBA00023136"/>
    </source>
</evidence>
<dbReference type="HOGENOM" id="CLU_033863_21_2_9"/>
<feature type="domain" description="EamA" evidence="8">
    <location>
        <begin position="201"/>
        <end position="329"/>
    </location>
</feature>
<comment type="subcellular location">
    <subcellularLocation>
        <location evidence="1">Cell membrane</location>
        <topology evidence="1">Multi-pass membrane protein</topology>
    </subcellularLocation>
</comment>
<dbReference type="Pfam" id="PF00892">
    <property type="entry name" value="EamA"/>
    <property type="match status" value="2"/>
</dbReference>
<evidence type="ECO:0000313" key="9">
    <source>
        <dbReference type="EMBL" id="EEP28548.1"/>
    </source>
</evidence>
<keyword evidence="4 7" id="KW-0812">Transmembrane</keyword>
<accession>C4GBQ5</accession>
<feature type="transmembrane region" description="Helical" evidence="7">
    <location>
        <begin position="286"/>
        <end position="306"/>
    </location>
</feature>
<comment type="caution">
    <text evidence="9">The sequence shown here is derived from an EMBL/GenBank/DDBJ whole genome shotgun (WGS) entry which is preliminary data.</text>
</comment>
<dbReference type="SUPFAM" id="SSF103481">
    <property type="entry name" value="Multidrug resistance efflux transporter EmrE"/>
    <property type="match status" value="1"/>
</dbReference>
<sequence length="333" mass="35589">MKGGPMQEAGIQMAGIQTAGAQTVRKSEFGNASLIFTATLIWGTAFVAQSLGANHLAAFSFTAVRNLIGFLFLIPVTLLFRARGISARPERENRPDNVFIPGRRGQRALVTKRELISGSILGVIVFVASNVQQLGIAGTTTAKAGFFTAMYVIFVPVLGIFLGKRVRKMIWGCVLLSVLGLYLLSIKGGHLSLNVSDGLELVSGLCFAVHIMYVGHRSSYCDGAVFAMIQFAVSSALSFVFALALEHPRIEDIGLAIFPLLYAGVLSSGVAFTLQIIGQRGMNPTLASILMCFESVISAVAGWFFLHQALSAIEIFGCAVLFTAILLATLFGE</sequence>
<feature type="transmembrane region" description="Helical" evidence="7">
    <location>
        <begin position="144"/>
        <end position="162"/>
    </location>
</feature>
<dbReference type="PANTHER" id="PTHR42920">
    <property type="entry name" value="OS03G0707200 PROTEIN-RELATED"/>
    <property type="match status" value="1"/>
</dbReference>
<dbReference type="InterPro" id="IPR000620">
    <property type="entry name" value="EamA_dom"/>
</dbReference>
<dbReference type="Proteomes" id="UP000003494">
    <property type="component" value="Unassembled WGS sequence"/>
</dbReference>
<feature type="transmembrane region" description="Helical" evidence="7">
    <location>
        <begin position="223"/>
        <end position="244"/>
    </location>
</feature>
<evidence type="ECO:0000256" key="3">
    <source>
        <dbReference type="ARBA" id="ARBA00022475"/>
    </source>
</evidence>
<dbReference type="EMBL" id="ACIP02000002">
    <property type="protein sequence ID" value="EEP28548.1"/>
    <property type="molecule type" value="Genomic_DNA"/>
</dbReference>